<dbReference type="InterPro" id="IPR022572">
    <property type="entry name" value="DNA_rep/recomb_RecO_N"/>
</dbReference>
<dbReference type="SUPFAM" id="SSF50249">
    <property type="entry name" value="Nucleic acid-binding proteins"/>
    <property type="match status" value="1"/>
</dbReference>
<dbReference type="GO" id="GO:0006302">
    <property type="term" value="P:double-strand break repair"/>
    <property type="evidence" value="ECO:0007669"/>
    <property type="project" value="TreeGrafter"/>
</dbReference>
<dbReference type="GO" id="GO:0006310">
    <property type="term" value="P:DNA recombination"/>
    <property type="evidence" value="ECO:0007669"/>
    <property type="project" value="UniProtKB-KW"/>
</dbReference>
<dbReference type="InterPro" id="IPR003717">
    <property type="entry name" value="RecO"/>
</dbReference>
<accession>A0A918TTS6</accession>
<dbReference type="InterPro" id="IPR042242">
    <property type="entry name" value="RecO_C"/>
</dbReference>
<dbReference type="Gene3D" id="2.40.50.140">
    <property type="entry name" value="Nucleic acid-binding proteins"/>
    <property type="match status" value="1"/>
</dbReference>
<feature type="domain" description="DNA replication/recombination mediator RecO N-terminal" evidence="7">
    <location>
        <begin position="3"/>
        <end position="79"/>
    </location>
</feature>
<evidence type="ECO:0000313" key="9">
    <source>
        <dbReference type="Proteomes" id="UP000644507"/>
    </source>
</evidence>
<evidence type="ECO:0000256" key="5">
    <source>
        <dbReference type="ARBA" id="ARBA00023204"/>
    </source>
</evidence>
<dbReference type="Gene3D" id="1.20.1440.120">
    <property type="entry name" value="Recombination protein O, C-terminal domain"/>
    <property type="match status" value="1"/>
</dbReference>
<dbReference type="GO" id="GO:0043590">
    <property type="term" value="C:bacterial nucleoid"/>
    <property type="evidence" value="ECO:0007669"/>
    <property type="project" value="TreeGrafter"/>
</dbReference>
<evidence type="ECO:0000256" key="6">
    <source>
        <dbReference type="ARBA" id="ARBA00033409"/>
    </source>
</evidence>
<dbReference type="AlphaFoldDB" id="A0A918TTS6"/>
<evidence type="ECO:0000259" key="7">
    <source>
        <dbReference type="Pfam" id="PF11967"/>
    </source>
</evidence>
<comment type="similarity">
    <text evidence="1">Belongs to the RecO family.</text>
</comment>
<dbReference type="Pfam" id="PF02565">
    <property type="entry name" value="RecO_C"/>
    <property type="match status" value="1"/>
</dbReference>
<dbReference type="Proteomes" id="UP000644507">
    <property type="component" value="Unassembled WGS sequence"/>
</dbReference>
<comment type="caution">
    <text evidence="8">The sequence shown here is derived from an EMBL/GenBank/DDBJ whole genome shotgun (WGS) entry which is preliminary data.</text>
</comment>
<dbReference type="Pfam" id="PF11967">
    <property type="entry name" value="RecO_N"/>
    <property type="match status" value="1"/>
</dbReference>
<dbReference type="NCBIfam" id="TIGR00613">
    <property type="entry name" value="reco"/>
    <property type="match status" value="1"/>
</dbReference>
<gene>
    <name evidence="8" type="ORF">GCM10007100_32570</name>
</gene>
<reference evidence="8" key="2">
    <citation type="submission" date="2020-09" db="EMBL/GenBank/DDBJ databases">
        <authorList>
            <person name="Sun Q."/>
            <person name="Kim S."/>
        </authorList>
    </citation>
    <scope>NUCLEOTIDE SEQUENCE</scope>
    <source>
        <strain evidence="8">KCTC 12988</strain>
    </source>
</reference>
<keyword evidence="3" id="KW-0227">DNA damage</keyword>
<dbReference type="EMBL" id="BMXI01000015">
    <property type="protein sequence ID" value="GHC62600.1"/>
    <property type="molecule type" value="Genomic_DNA"/>
</dbReference>
<dbReference type="PANTHER" id="PTHR33991:SF1">
    <property type="entry name" value="DNA REPAIR PROTEIN RECO"/>
    <property type="match status" value="1"/>
</dbReference>
<keyword evidence="4" id="KW-0233">DNA recombination</keyword>
<evidence type="ECO:0000256" key="3">
    <source>
        <dbReference type="ARBA" id="ARBA00022763"/>
    </source>
</evidence>
<dbReference type="PANTHER" id="PTHR33991">
    <property type="entry name" value="DNA REPAIR PROTEIN RECO"/>
    <property type="match status" value="1"/>
</dbReference>
<evidence type="ECO:0000256" key="2">
    <source>
        <dbReference type="ARBA" id="ARBA00021310"/>
    </source>
</evidence>
<evidence type="ECO:0000256" key="4">
    <source>
        <dbReference type="ARBA" id="ARBA00023172"/>
    </source>
</evidence>
<name>A0A918TTS6_9BACT</name>
<evidence type="ECO:0000256" key="1">
    <source>
        <dbReference type="ARBA" id="ARBA00007452"/>
    </source>
</evidence>
<evidence type="ECO:0000313" key="8">
    <source>
        <dbReference type="EMBL" id="GHC62600.1"/>
    </source>
</evidence>
<proteinExistence type="inferred from homology"/>
<dbReference type="RefSeq" id="WP_189572293.1">
    <property type="nucleotide sequence ID" value="NZ_BMXI01000015.1"/>
</dbReference>
<dbReference type="SUPFAM" id="SSF57863">
    <property type="entry name" value="ArfGap/RecO-like zinc finger"/>
    <property type="match status" value="1"/>
</dbReference>
<sequence>MESATGIIIRTRKLTETSLIVSWCTEEWGVMKTVAKGARGAKSVYAGKLDLFIEAEFGWVRSRSSTSELHSLREMRVVDLRQSLRGDYGRTVLGAYFGELVERAVESESEVPEIFDLLRRGLNFLAEGGECRRAMPFFEKEMAGFLGVGRDKGYSARLQEVLSGGFPRSRREAMRVAGLSEG</sequence>
<reference evidence="8" key="1">
    <citation type="journal article" date="2014" name="Int. J. Syst. Evol. Microbiol.">
        <title>Complete genome sequence of Corynebacterium casei LMG S-19264T (=DSM 44701T), isolated from a smear-ripened cheese.</title>
        <authorList>
            <consortium name="US DOE Joint Genome Institute (JGI-PGF)"/>
            <person name="Walter F."/>
            <person name="Albersmeier A."/>
            <person name="Kalinowski J."/>
            <person name="Ruckert C."/>
        </authorList>
    </citation>
    <scope>NUCLEOTIDE SEQUENCE</scope>
    <source>
        <strain evidence="8">KCTC 12988</strain>
    </source>
</reference>
<protein>
    <recommendedName>
        <fullName evidence="2">DNA repair protein RecO</fullName>
    </recommendedName>
    <alternativeName>
        <fullName evidence="6">Recombination protein O</fullName>
    </alternativeName>
</protein>
<dbReference type="InterPro" id="IPR012340">
    <property type="entry name" value="NA-bd_OB-fold"/>
</dbReference>
<keyword evidence="5" id="KW-0234">DNA repair</keyword>
<keyword evidence="9" id="KW-1185">Reference proteome</keyword>
<dbReference type="InterPro" id="IPR037278">
    <property type="entry name" value="ARFGAP/RecO"/>
</dbReference>
<organism evidence="8 9">
    <name type="scientific">Roseibacillus persicicus</name>
    <dbReference type="NCBI Taxonomy" id="454148"/>
    <lineage>
        <taxon>Bacteria</taxon>
        <taxon>Pseudomonadati</taxon>
        <taxon>Verrucomicrobiota</taxon>
        <taxon>Verrucomicrobiia</taxon>
        <taxon>Verrucomicrobiales</taxon>
        <taxon>Verrucomicrobiaceae</taxon>
        <taxon>Roseibacillus</taxon>
    </lineage>
</organism>